<protein>
    <recommendedName>
        <fullName evidence="6">Carbohydrate-binding/sugar hydrolysis domain-containing protein</fullName>
    </recommendedName>
</protein>
<dbReference type="Pfam" id="PF13229">
    <property type="entry name" value="Beta_helix"/>
    <property type="match status" value="3"/>
</dbReference>
<accession>A0A1F5UQG3</accession>
<dbReference type="Proteomes" id="UP000179157">
    <property type="component" value="Unassembled WGS sequence"/>
</dbReference>
<dbReference type="SUPFAM" id="SSF51126">
    <property type="entry name" value="Pectin lyase-like"/>
    <property type="match status" value="3"/>
</dbReference>
<evidence type="ECO:0000313" key="8">
    <source>
        <dbReference type="Proteomes" id="UP000179157"/>
    </source>
</evidence>
<proteinExistence type="predicted"/>
<keyword evidence="2" id="KW-0677">Repeat</keyword>
<dbReference type="InterPro" id="IPR039448">
    <property type="entry name" value="Beta_helix"/>
</dbReference>
<organism evidence="7 8">
    <name type="scientific">Fraserbacteria sp. (strain RBG_16_55_9)</name>
    <dbReference type="NCBI Taxonomy" id="1817864"/>
    <lineage>
        <taxon>Bacteria</taxon>
        <taxon>Candidatus Fraseribacteriota</taxon>
    </lineage>
</organism>
<dbReference type="NCBIfam" id="TIGR03804">
    <property type="entry name" value="para_beta_helix"/>
    <property type="match status" value="5"/>
</dbReference>
<evidence type="ECO:0000259" key="6">
    <source>
        <dbReference type="SMART" id="SM00722"/>
    </source>
</evidence>
<keyword evidence="3" id="KW-0833">Ubl conjugation pathway</keyword>
<dbReference type="InterPro" id="IPR007742">
    <property type="entry name" value="NosD_dom"/>
</dbReference>
<sequence>MHVRLVKLFGLSMALALIAWAAGESTQTGLAQGGTTVTVCATGCNFATIQAAIDAASGGTTVQVQAGTYLENLTIRNKDGLTLKGAGADQVTLDGNGPQQQQNIIPGILILSSRNITVTGFKITNSRRGLEAQDSTLLFLEANTFQKNLGQGILLTRSQAEIKGNLVQETQFDPGTNPTLSEGIQISSSQATLLDNVVKENADCGVRASVSVAEQISTATGSGNTITGNRGGDLCGNLPLALLAQPPADGTLEQVAVPADAATIQEAVNKVRVGGTITIAAGTFKQPVEAGVVQIYKSLKIIGAGADQTVLQAPGPEWTVLNIATDQLEVTIEGLKVTGGRRGLHIGTGPMGNVALRNSKVESNGTGDLKGEGLRIVGQGAVTLDQVSVSENGADGVAVVGQTKVTVQSSTIAKNARVGINTGQFISITVEKSTISDNGGRGISVSGSSQATLEDNTINSNVTAGINLFNTTQATITNNRITGTKKDAQGNYGLGIAVQGNSKATIRNSTVSQNDSNGIVLYENTQATIQQSTITSNNYVGIRLTGNSNATIDGNTVTRNVYQGIWADGSARAQITNNQILDSRQDPAHSNCCGSGIVGRGSSQLTIQGNTISKNAESGIWIGDSAQLTIKQNTISDSNIYGVYMTGSARATIEDNTFSRNVAITINARGTSNVTITKNRITDTKTDAQGNLGRGINLWENAQATVSDNTIASSALDGVRLHDKVQVTLTNNTITGSARFGINIGDYGNVKDEAVQAEISNNTIQNNKNCGISTDSDTGIRITGHDNTISSNTGGQLCGTTSKFPEGFGGGK</sequence>
<evidence type="ECO:0000256" key="5">
    <source>
        <dbReference type="SAM" id="SignalP"/>
    </source>
</evidence>
<dbReference type="InterPro" id="IPR051550">
    <property type="entry name" value="SCF-Subunits/Alg-Epimerases"/>
</dbReference>
<evidence type="ECO:0000256" key="1">
    <source>
        <dbReference type="ARBA" id="ARBA00004906"/>
    </source>
</evidence>
<feature type="signal peptide" evidence="5">
    <location>
        <begin position="1"/>
        <end position="21"/>
    </location>
</feature>
<evidence type="ECO:0000256" key="2">
    <source>
        <dbReference type="ARBA" id="ARBA00022737"/>
    </source>
</evidence>
<keyword evidence="5" id="KW-0732">Signal</keyword>
<dbReference type="InterPro" id="IPR012334">
    <property type="entry name" value="Pectin_lyas_fold"/>
</dbReference>
<dbReference type="SMART" id="SM00722">
    <property type="entry name" value="CASH"/>
    <property type="match status" value="2"/>
</dbReference>
<name>A0A1F5UQG3_FRAXR</name>
<comment type="caution">
    <text evidence="7">The sequence shown here is derived from an EMBL/GenBank/DDBJ whole genome shotgun (WGS) entry which is preliminary data.</text>
</comment>
<dbReference type="Pfam" id="PF05048">
    <property type="entry name" value="NosD"/>
    <property type="match status" value="1"/>
</dbReference>
<dbReference type="EMBL" id="MFGX01000104">
    <property type="protein sequence ID" value="OGF53393.1"/>
    <property type="molecule type" value="Genomic_DNA"/>
</dbReference>
<dbReference type="PANTHER" id="PTHR22990:SF15">
    <property type="entry name" value="F-BOX ONLY PROTEIN 10"/>
    <property type="match status" value="1"/>
</dbReference>
<feature type="compositionally biased region" description="Polar residues" evidence="4">
    <location>
        <begin position="793"/>
        <end position="803"/>
    </location>
</feature>
<comment type="pathway">
    <text evidence="1">Protein modification; protein ubiquitination.</text>
</comment>
<evidence type="ECO:0000256" key="3">
    <source>
        <dbReference type="ARBA" id="ARBA00022786"/>
    </source>
</evidence>
<dbReference type="Gene3D" id="2.160.20.10">
    <property type="entry name" value="Single-stranded right-handed beta-helix, Pectin lyase-like"/>
    <property type="match status" value="5"/>
</dbReference>
<dbReference type="PANTHER" id="PTHR22990">
    <property type="entry name" value="F-BOX ONLY PROTEIN"/>
    <property type="match status" value="1"/>
</dbReference>
<feature type="domain" description="Carbohydrate-binding/sugar hydrolysis" evidence="6">
    <location>
        <begin position="596"/>
        <end position="745"/>
    </location>
</feature>
<evidence type="ECO:0000313" key="7">
    <source>
        <dbReference type="EMBL" id="OGF53393.1"/>
    </source>
</evidence>
<dbReference type="AlphaFoldDB" id="A0A1F5UQG3"/>
<feature type="region of interest" description="Disordered" evidence="4">
    <location>
        <begin position="793"/>
        <end position="812"/>
    </location>
</feature>
<dbReference type="InterPro" id="IPR006626">
    <property type="entry name" value="PbH1"/>
</dbReference>
<feature type="domain" description="Carbohydrate-binding/sugar hydrolysis" evidence="6">
    <location>
        <begin position="375"/>
        <end position="568"/>
    </location>
</feature>
<dbReference type="InterPro" id="IPR022441">
    <property type="entry name" value="Para_beta_helix_rpt-2"/>
</dbReference>
<feature type="chain" id="PRO_5009521707" description="Carbohydrate-binding/sugar hydrolysis domain-containing protein" evidence="5">
    <location>
        <begin position="22"/>
        <end position="812"/>
    </location>
</feature>
<dbReference type="STRING" id="1817864.A2Z21_07015"/>
<dbReference type="SMART" id="SM00710">
    <property type="entry name" value="PbH1"/>
    <property type="match status" value="21"/>
</dbReference>
<evidence type="ECO:0000256" key="4">
    <source>
        <dbReference type="SAM" id="MobiDB-lite"/>
    </source>
</evidence>
<dbReference type="InterPro" id="IPR006633">
    <property type="entry name" value="Carb-bd_sugar_hydrolysis-dom"/>
</dbReference>
<reference evidence="7 8" key="1">
    <citation type="journal article" date="2016" name="Nat. Commun.">
        <title>Thousands of microbial genomes shed light on interconnected biogeochemical processes in an aquifer system.</title>
        <authorList>
            <person name="Anantharaman K."/>
            <person name="Brown C.T."/>
            <person name="Hug L.A."/>
            <person name="Sharon I."/>
            <person name="Castelle C.J."/>
            <person name="Probst A.J."/>
            <person name="Thomas B.C."/>
            <person name="Singh A."/>
            <person name="Wilkins M.J."/>
            <person name="Karaoz U."/>
            <person name="Brodie E.L."/>
            <person name="Williams K.H."/>
            <person name="Hubbard S.S."/>
            <person name="Banfield J.F."/>
        </authorList>
    </citation>
    <scope>NUCLEOTIDE SEQUENCE [LARGE SCALE GENOMIC DNA]</scope>
    <source>
        <strain evidence="8">RBG_16_55_9</strain>
    </source>
</reference>
<dbReference type="InterPro" id="IPR011050">
    <property type="entry name" value="Pectin_lyase_fold/virulence"/>
</dbReference>
<gene>
    <name evidence="7" type="ORF">A2Z21_07015</name>
</gene>